<evidence type="ECO:0000256" key="1">
    <source>
        <dbReference type="SAM" id="MobiDB-lite"/>
    </source>
</evidence>
<dbReference type="Pfam" id="PF07949">
    <property type="entry name" value="YbbR"/>
    <property type="match status" value="3"/>
</dbReference>
<name>A0ABV9MXX0_9ENTE</name>
<feature type="region of interest" description="Disordered" evidence="1">
    <location>
        <begin position="318"/>
        <end position="360"/>
    </location>
</feature>
<feature type="compositionally biased region" description="Low complexity" evidence="1">
    <location>
        <begin position="322"/>
        <end position="338"/>
    </location>
</feature>
<comment type="caution">
    <text evidence="2">The sequence shown here is derived from an EMBL/GenBank/DDBJ whole genome shotgun (WGS) entry which is preliminary data.</text>
</comment>
<evidence type="ECO:0000313" key="2">
    <source>
        <dbReference type="EMBL" id="MFC4720415.1"/>
    </source>
</evidence>
<reference evidence="3" key="1">
    <citation type="journal article" date="2019" name="Int. J. Syst. Evol. Microbiol.">
        <title>The Global Catalogue of Microorganisms (GCM) 10K type strain sequencing project: providing services to taxonomists for standard genome sequencing and annotation.</title>
        <authorList>
            <consortium name="The Broad Institute Genomics Platform"/>
            <consortium name="The Broad Institute Genome Sequencing Center for Infectious Disease"/>
            <person name="Wu L."/>
            <person name="Ma J."/>
        </authorList>
    </citation>
    <scope>NUCLEOTIDE SEQUENCE [LARGE SCALE GENOMIC DNA]</scope>
    <source>
        <strain evidence="3">CGMCC 1.19032</strain>
    </source>
</reference>
<evidence type="ECO:0000313" key="3">
    <source>
        <dbReference type="Proteomes" id="UP001595969"/>
    </source>
</evidence>
<dbReference type="InterPro" id="IPR053154">
    <property type="entry name" value="c-di-AMP_regulator"/>
</dbReference>
<dbReference type="InterPro" id="IPR012505">
    <property type="entry name" value="YbbR"/>
</dbReference>
<dbReference type="PANTHER" id="PTHR37804">
    <property type="entry name" value="CDAA REGULATORY PROTEIN CDAR"/>
    <property type="match status" value="1"/>
</dbReference>
<sequence length="360" mass="39403">MFTKERQSNLLYGILALLFSVLLYFNANGSSVSNPITSPSTLEETISDVVIQPIYDTEKYFVQGYQPTATVRLSSLNRILLNGEANEETRSFRVVADLTGLTEGTHVVPLKVQNLTTGVTALIDPTSITVTIEQLVTKKFPVDVHVADENLATGYELTEISSSPMEVEVTTGDQSMEEIKKVTANLENLTDLDKRLTKEVSVNALNDKGEIINAVLSPNKVKVTLNVKMPSKEIPLYIEQTGIVPEDVQDFEYELNQLSVVLYGSSELLDHYSSLGIPLDITNIREKTQKTLSMPAISGLIIQPQQVEVTITPNIIKQEEPANSTSSSTQAPASSESTDISKDSETKKLTETEPSTSSST</sequence>
<proteinExistence type="predicted"/>
<dbReference type="Gene3D" id="2.170.120.30">
    <property type="match status" value="1"/>
</dbReference>
<dbReference type="Gene3D" id="2.170.120.40">
    <property type="entry name" value="YbbR-like domain"/>
    <property type="match status" value="2"/>
</dbReference>
<dbReference type="RefSeq" id="WP_204652692.1">
    <property type="nucleotide sequence ID" value="NZ_JAFBFD010000001.1"/>
</dbReference>
<organism evidence="2 3">
    <name type="scientific">Enterococcus lemanii</name>
    <dbReference type="NCBI Taxonomy" id="1159752"/>
    <lineage>
        <taxon>Bacteria</taxon>
        <taxon>Bacillati</taxon>
        <taxon>Bacillota</taxon>
        <taxon>Bacilli</taxon>
        <taxon>Lactobacillales</taxon>
        <taxon>Enterococcaceae</taxon>
        <taxon>Enterococcus</taxon>
    </lineage>
</organism>
<accession>A0ABV9MXX0</accession>
<dbReference type="EMBL" id="JBHSGS010000063">
    <property type="protein sequence ID" value="MFC4720415.1"/>
    <property type="molecule type" value="Genomic_DNA"/>
</dbReference>
<dbReference type="Proteomes" id="UP001595969">
    <property type="component" value="Unassembled WGS sequence"/>
</dbReference>
<gene>
    <name evidence="2" type="ORF">ACFO5I_11845</name>
</gene>
<protein>
    <submittedName>
        <fullName evidence="2">YbbR-like domain-containing protein</fullName>
    </submittedName>
</protein>
<dbReference type="PANTHER" id="PTHR37804:SF1">
    <property type="entry name" value="CDAA REGULATORY PROTEIN CDAR"/>
    <property type="match status" value="1"/>
</dbReference>
<keyword evidence="3" id="KW-1185">Reference proteome</keyword>
<feature type="compositionally biased region" description="Basic and acidic residues" evidence="1">
    <location>
        <begin position="339"/>
        <end position="351"/>
    </location>
</feature>